<comment type="caution">
    <text evidence="1">The sequence shown here is derived from an EMBL/GenBank/DDBJ whole genome shotgun (WGS) entry which is preliminary data.</text>
</comment>
<evidence type="ECO:0000313" key="2">
    <source>
        <dbReference type="Proteomes" id="UP001177670"/>
    </source>
</evidence>
<dbReference type="AlphaFoldDB" id="A0AA40FPP0"/>
<accession>A0AA40FPP0</accession>
<organism evidence="1 2">
    <name type="scientific">Melipona bicolor</name>
    <dbReference type="NCBI Taxonomy" id="60889"/>
    <lineage>
        <taxon>Eukaryota</taxon>
        <taxon>Metazoa</taxon>
        <taxon>Ecdysozoa</taxon>
        <taxon>Arthropoda</taxon>
        <taxon>Hexapoda</taxon>
        <taxon>Insecta</taxon>
        <taxon>Pterygota</taxon>
        <taxon>Neoptera</taxon>
        <taxon>Endopterygota</taxon>
        <taxon>Hymenoptera</taxon>
        <taxon>Apocrita</taxon>
        <taxon>Aculeata</taxon>
        <taxon>Apoidea</taxon>
        <taxon>Anthophila</taxon>
        <taxon>Apidae</taxon>
        <taxon>Melipona</taxon>
    </lineage>
</organism>
<sequence length="76" mass="8671">MKIYRYVYFKSNSPNPDEMGITNGELGIVLSLPNLRFVGKCLNVLFKIEKPDSQRHVNINENNLWTTLSARSLGSK</sequence>
<dbReference type="EMBL" id="JAHYIQ010000021">
    <property type="protein sequence ID" value="KAK1123023.1"/>
    <property type="molecule type" value="Genomic_DNA"/>
</dbReference>
<keyword evidence="2" id="KW-1185">Reference proteome</keyword>
<dbReference type="Proteomes" id="UP001177670">
    <property type="component" value="Unassembled WGS sequence"/>
</dbReference>
<gene>
    <name evidence="1" type="ORF">K0M31_008659</name>
</gene>
<proteinExistence type="predicted"/>
<evidence type="ECO:0000313" key="1">
    <source>
        <dbReference type="EMBL" id="KAK1123023.1"/>
    </source>
</evidence>
<reference evidence="1" key="1">
    <citation type="submission" date="2021-10" db="EMBL/GenBank/DDBJ databases">
        <title>Melipona bicolor Genome sequencing and assembly.</title>
        <authorList>
            <person name="Araujo N.S."/>
            <person name="Arias M.C."/>
        </authorList>
    </citation>
    <scope>NUCLEOTIDE SEQUENCE</scope>
    <source>
        <strain evidence="1">USP_2M_L1-L4_2017</strain>
        <tissue evidence="1">Whole body</tissue>
    </source>
</reference>
<name>A0AA40FPP0_9HYME</name>
<protein>
    <submittedName>
        <fullName evidence="1">Uncharacterized protein</fullName>
    </submittedName>
</protein>